<evidence type="ECO:0000256" key="1">
    <source>
        <dbReference type="SAM" id="MobiDB-lite"/>
    </source>
</evidence>
<accession>A0A2U8GJH4</accession>
<name>A0A2U8GJH4_PEDDU</name>
<dbReference type="AlphaFoldDB" id="A0A2U8GJH4"/>
<keyword evidence="2" id="KW-0934">Plastid</keyword>
<evidence type="ECO:0000313" key="2">
    <source>
        <dbReference type="EMBL" id="AWI68450.1"/>
    </source>
</evidence>
<feature type="region of interest" description="Disordered" evidence="1">
    <location>
        <begin position="1"/>
        <end position="51"/>
    </location>
</feature>
<dbReference type="EMBL" id="MF276980">
    <property type="protein sequence ID" value="AWI68450.1"/>
    <property type="molecule type" value="Genomic_DNA"/>
</dbReference>
<sequence length="120" mass="13877">MRRHSRIASLARSAKPKKNTFFRTRRSRNFAKRAEARTANLSSNPAKPELREASRSAKIFYAWRDSNPRTRTEALASAMPSHRLFGDSASRTEEPMRRHSRTELKREDLLHVEGFEPPNA</sequence>
<dbReference type="EMBL" id="MF276980">
    <property type="protein sequence ID" value="AWI68451.1"/>
    <property type="molecule type" value="Genomic_DNA"/>
</dbReference>
<organism evidence="2">
    <name type="scientific">Pediastrum duplex</name>
    <name type="common">Green alga</name>
    <dbReference type="NCBI Taxonomy" id="3105"/>
    <lineage>
        <taxon>Eukaryota</taxon>
        <taxon>Viridiplantae</taxon>
        <taxon>Chlorophyta</taxon>
        <taxon>core chlorophytes</taxon>
        <taxon>Chlorophyceae</taxon>
        <taxon>CS clade</taxon>
        <taxon>Sphaeropleales</taxon>
        <taxon>Hydrodictyaceae</taxon>
        <taxon>Pediastrum</taxon>
    </lineage>
</organism>
<feature type="compositionally biased region" description="Basic residues" evidence="1">
    <location>
        <begin position="14"/>
        <end position="31"/>
    </location>
</feature>
<feature type="compositionally biased region" description="Basic and acidic residues" evidence="1">
    <location>
        <begin position="90"/>
        <end position="114"/>
    </location>
</feature>
<proteinExistence type="predicted"/>
<reference evidence="2" key="1">
    <citation type="journal article" date="2018" name="Am. J. Bot.">
        <title>Organellar phylogenomics inform systematics in the green algal family Hydrodictyaceae (Chlorophyceae) and provide clues to the complex evolutionary history of plastid genomes in the green algal tree of life.</title>
        <authorList>
            <person name="McManus H.A."/>
            <person name="Fucikova K."/>
            <person name="Lewis P.O."/>
            <person name="Lewis L.A."/>
            <person name="Karol K.G."/>
        </authorList>
    </citation>
    <scope>NUCLEOTIDE SEQUENCE</scope>
</reference>
<protein>
    <submittedName>
        <fullName evidence="2">Uncharacterized protein</fullName>
    </submittedName>
</protein>
<keyword evidence="2" id="KW-0150">Chloroplast</keyword>
<geneLocation type="chloroplast" evidence="2"/>
<feature type="region of interest" description="Disordered" evidence="1">
    <location>
        <begin position="78"/>
        <end position="120"/>
    </location>
</feature>